<reference evidence="2 3" key="1">
    <citation type="submission" date="2019-09" db="EMBL/GenBank/DDBJ databases">
        <title>Non-baumannii Acinetobacter spp. carrying blaNDM-1 isolated in China.</title>
        <authorList>
            <person name="Cui C."/>
            <person name="Chen C."/>
            <person name="Sun J."/>
            <person name="Liu Y."/>
        </authorList>
    </citation>
    <scope>NUCLEOTIDE SEQUENCE [LARGE SCALE GENOMIC DNA]</scope>
    <source>
        <strain evidence="2 3">B18</strain>
        <plasmid evidence="3">pb18-1</plasmid>
    </source>
</reference>
<gene>
    <name evidence="2" type="ORF">FSC09_15495</name>
</gene>
<keyword evidence="2" id="KW-0614">Plasmid</keyword>
<dbReference type="RefSeq" id="WP_163146455.1">
    <property type="nucleotide sequence ID" value="NZ_CP044456.1"/>
</dbReference>
<feature type="transmembrane region" description="Helical" evidence="1">
    <location>
        <begin position="150"/>
        <end position="167"/>
    </location>
</feature>
<keyword evidence="1" id="KW-0812">Transmembrane</keyword>
<accession>A0A6C0Y7V3</accession>
<proteinExistence type="predicted"/>
<sequence length="258" mass="30569">MTSHNQNSRDSEIDDLLLRKQRLVDRVNQKKGKRHWLFKKMPMKASSLENLSNSTEELVKTFKAANSIVCPKCSHGILMCDHEISRDYPGKVEWWCSAKCGFKVFSEPTFKAVREAVKAPAYYIAQERLASMTSEQIEKIIKEHQYKSKLFRTAAYGFLFMAIWQLFSQQWFLVVQWLIIMTLAYLFALKWAYRAWQIKSKNIHLKHSPFIGWLFNAPKWFSLNWYDENEEKRIQLQNLIDENEEYANRKESKPNGRA</sequence>
<dbReference type="Proteomes" id="UP000503440">
    <property type="component" value="Plasmid pB18-1"/>
</dbReference>
<organism evidence="2 3">
    <name type="scientific">Acinetobacter indicus</name>
    <dbReference type="NCBI Taxonomy" id="756892"/>
    <lineage>
        <taxon>Bacteria</taxon>
        <taxon>Pseudomonadati</taxon>
        <taxon>Pseudomonadota</taxon>
        <taxon>Gammaproteobacteria</taxon>
        <taxon>Moraxellales</taxon>
        <taxon>Moraxellaceae</taxon>
        <taxon>Acinetobacter</taxon>
    </lineage>
</organism>
<protein>
    <submittedName>
        <fullName evidence="2">Uncharacterized protein</fullName>
    </submittedName>
</protein>
<dbReference type="AlphaFoldDB" id="A0A6C0Y7V3"/>
<dbReference type="EMBL" id="CP044456">
    <property type="protein sequence ID" value="QIC71795.1"/>
    <property type="molecule type" value="Genomic_DNA"/>
</dbReference>
<geneLocation type="plasmid" evidence="3">
    <name>pb18-1</name>
</geneLocation>
<feature type="transmembrane region" description="Helical" evidence="1">
    <location>
        <begin position="173"/>
        <end position="193"/>
    </location>
</feature>
<keyword evidence="1" id="KW-0472">Membrane</keyword>
<evidence type="ECO:0000313" key="3">
    <source>
        <dbReference type="Proteomes" id="UP000503440"/>
    </source>
</evidence>
<evidence type="ECO:0000256" key="1">
    <source>
        <dbReference type="SAM" id="Phobius"/>
    </source>
</evidence>
<name>A0A6C0Y7V3_9GAMM</name>
<keyword evidence="1" id="KW-1133">Transmembrane helix</keyword>
<evidence type="ECO:0000313" key="2">
    <source>
        <dbReference type="EMBL" id="QIC71795.1"/>
    </source>
</evidence>